<sequence>MGILTSFTVKKVEKQLIDERNALRDLSYRELWERTRTYWKRYIVISECIETICIDVAIEAYLIGVHYSRFIYYGESTETVKRRCTDEYTQLIYELYEHMKQYGDDLYDVCARYIDGWWKEGVEKGLRRKRLRLK</sequence>
<evidence type="ECO:0000313" key="1">
    <source>
        <dbReference type="EMBL" id="OOD99822.1"/>
    </source>
</evidence>
<dbReference type="AlphaFoldDB" id="A0A1V3FDU3"/>
<dbReference type="RefSeq" id="WP_006322625.1">
    <property type="nucleotide sequence ID" value="NZ_MQAD01000038.1"/>
</dbReference>
<gene>
    <name evidence="1" type="ORF">BO219_13925</name>
</gene>
<keyword evidence="2" id="KW-1185">Reference proteome</keyword>
<reference evidence="2" key="1">
    <citation type="submission" date="2016-11" db="EMBL/GenBank/DDBJ databases">
        <title>Draft genome sequence of Anoxybacillus sp. strain 103 isolated from the Qarvajar hot spring in Nagorno-Karabach.</title>
        <authorList>
            <person name="Hovhannisyan P."/>
            <person name="Panosyan H."/>
            <person name="Birkeland N.-K."/>
        </authorList>
    </citation>
    <scope>NUCLEOTIDE SEQUENCE [LARGE SCALE GENOMIC DNA]</scope>
    <source>
        <strain evidence="2">103</strain>
    </source>
</reference>
<dbReference type="Proteomes" id="UP000188458">
    <property type="component" value="Unassembled WGS sequence"/>
</dbReference>
<protein>
    <recommendedName>
        <fullName evidence="3">DUF2521 domain-containing protein</fullName>
    </recommendedName>
</protein>
<name>A0A1V3FDU3_9BACL</name>
<accession>A0A1V3FDU3</accession>
<organism evidence="1 2">
    <name type="scientific">Anoxybacillus kestanbolensis</name>
    <dbReference type="NCBI Taxonomy" id="227476"/>
    <lineage>
        <taxon>Bacteria</taxon>
        <taxon>Bacillati</taxon>
        <taxon>Bacillota</taxon>
        <taxon>Bacilli</taxon>
        <taxon>Bacillales</taxon>
        <taxon>Anoxybacillaceae</taxon>
        <taxon>Anoxybacillus</taxon>
    </lineage>
</organism>
<dbReference type="Pfam" id="PF10730">
    <property type="entry name" value="DUF2521"/>
    <property type="match status" value="1"/>
</dbReference>
<evidence type="ECO:0000313" key="2">
    <source>
        <dbReference type="Proteomes" id="UP000188458"/>
    </source>
</evidence>
<dbReference type="InterPro" id="IPR019667">
    <property type="entry name" value="Uncharacterised_YbaK"/>
</dbReference>
<evidence type="ECO:0008006" key="3">
    <source>
        <dbReference type="Google" id="ProtNLM"/>
    </source>
</evidence>
<dbReference type="EMBL" id="MQAD01000038">
    <property type="protein sequence ID" value="OOD99822.1"/>
    <property type="molecule type" value="Genomic_DNA"/>
</dbReference>
<comment type="caution">
    <text evidence="1">The sequence shown here is derived from an EMBL/GenBank/DDBJ whole genome shotgun (WGS) entry which is preliminary data.</text>
</comment>
<proteinExistence type="predicted"/>